<dbReference type="PROSITE" id="PS50405">
    <property type="entry name" value="GST_CTER"/>
    <property type="match status" value="1"/>
</dbReference>
<dbReference type="VEuPathDB" id="CryptoDB:Cvel_14839"/>
<feature type="compositionally biased region" description="Pro residues" evidence="1">
    <location>
        <begin position="1"/>
        <end position="20"/>
    </location>
</feature>
<dbReference type="Gene3D" id="3.40.30.10">
    <property type="entry name" value="Glutaredoxin"/>
    <property type="match status" value="1"/>
</dbReference>
<dbReference type="GO" id="GO:0004364">
    <property type="term" value="F:glutathione transferase activity"/>
    <property type="evidence" value="ECO:0007669"/>
    <property type="project" value="TreeGrafter"/>
</dbReference>
<dbReference type="PANTHER" id="PTHR11571:SF150">
    <property type="entry name" value="GLUTATHIONE S-TRANSFERASE"/>
    <property type="match status" value="1"/>
</dbReference>
<dbReference type="InterPro" id="IPR004046">
    <property type="entry name" value="GST_C"/>
</dbReference>
<dbReference type="InterPro" id="IPR010987">
    <property type="entry name" value="Glutathione-S-Trfase_C-like"/>
</dbReference>
<dbReference type="GO" id="GO:0006749">
    <property type="term" value="P:glutathione metabolic process"/>
    <property type="evidence" value="ECO:0007669"/>
    <property type="project" value="TreeGrafter"/>
</dbReference>
<evidence type="ECO:0000256" key="1">
    <source>
        <dbReference type="SAM" id="MobiDB-lite"/>
    </source>
</evidence>
<gene>
    <name evidence="4" type="ORF">Cvel_14839</name>
</gene>
<evidence type="ECO:0000259" key="3">
    <source>
        <dbReference type="PROSITE" id="PS50405"/>
    </source>
</evidence>
<dbReference type="SUPFAM" id="SSF47616">
    <property type="entry name" value="GST C-terminal domain-like"/>
    <property type="match status" value="1"/>
</dbReference>
<dbReference type="InterPro" id="IPR036282">
    <property type="entry name" value="Glutathione-S-Trfase_C_sf"/>
</dbReference>
<feature type="domain" description="GST C-terminal" evidence="3">
    <location>
        <begin position="293"/>
        <end position="413"/>
    </location>
</feature>
<dbReference type="InterPro" id="IPR004045">
    <property type="entry name" value="Glutathione_S-Trfase_N"/>
</dbReference>
<dbReference type="InterPro" id="IPR050213">
    <property type="entry name" value="GST_superfamily"/>
</dbReference>
<dbReference type="PANTHER" id="PTHR11571">
    <property type="entry name" value="GLUTATHIONE S-TRANSFERASE"/>
    <property type="match status" value="1"/>
</dbReference>
<feature type="compositionally biased region" description="Pro residues" evidence="1">
    <location>
        <begin position="31"/>
        <end position="40"/>
    </location>
</feature>
<evidence type="ECO:0000313" key="4">
    <source>
        <dbReference type="EMBL" id="CEM06167.1"/>
    </source>
</evidence>
<organism evidence="4">
    <name type="scientific">Chromera velia CCMP2878</name>
    <dbReference type="NCBI Taxonomy" id="1169474"/>
    <lineage>
        <taxon>Eukaryota</taxon>
        <taxon>Sar</taxon>
        <taxon>Alveolata</taxon>
        <taxon>Colpodellida</taxon>
        <taxon>Chromeraceae</taxon>
        <taxon>Chromera</taxon>
    </lineage>
</organism>
<sequence>MSSPEPAPAMVPGSPLPEVPLPGSGALGPQQLPPTMPGGLPPFRPFMPPGPPMMPPGTMGTMGSLPPPPMGQPGAFPPMPPMPMGSRPPFMASATYMPRPMGPPPEMKPAETKEGEMPSFMATMPPGVRSLARSPPLPVAALSCPPPPMTSTTTLKEEGLPPPAIPMPPPSTMTIRAPPMGPSYLPPMVSQIPPGVEIVRNLGEITYKYFDIGGGVIGRDLAKMVLLVFCIKHEDERYEMGSEEWTDTKEAIMSTGQNVDGQLPLMIVEGKNFPESHAMSRFLLRRVGRYGQNPRADFLSDMISDKAYKWQSDWVGARFGSDEMKEAYLAKREDIYAKFNKMLNKTSGKYFCGDEIHMADLAVFGIMWDDTLAHGCEILEKFPEMADFFGEVKKTKNLKEWLEKKSAQHQASLVTY</sequence>
<evidence type="ECO:0000259" key="2">
    <source>
        <dbReference type="PROSITE" id="PS50404"/>
    </source>
</evidence>
<name>A0A0G4F320_9ALVE</name>
<dbReference type="Pfam" id="PF14497">
    <property type="entry name" value="GST_C_3"/>
    <property type="match status" value="1"/>
</dbReference>
<feature type="region of interest" description="Disordered" evidence="1">
    <location>
        <begin position="1"/>
        <end position="40"/>
    </location>
</feature>
<reference evidence="4" key="1">
    <citation type="submission" date="2014-11" db="EMBL/GenBank/DDBJ databases">
        <authorList>
            <person name="Otto D Thomas"/>
            <person name="Naeem Raeece"/>
        </authorList>
    </citation>
    <scope>NUCLEOTIDE SEQUENCE</scope>
</reference>
<proteinExistence type="predicted"/>
<accession>A0A0G4F320</accession>
<evidence type="ECO:0008006" key="5">
    <source>
        <dbReference type="Google" id="ProtNLM"/>
    </source>
</evidence>
<dbReference type="AlphaFoldDB" id="A0A0G4F320"/>
<feature type="domain" description="GST N-terminal" evidence="2">
    <location>
        <begin position="203"/>
        <end position="291"/>
    </location>
</feature>
<feature type="region of interest" description="Disordered" evidence="1">
    <location>
        <begin position="141"/>
        <end position="163"/>
    </location>
</feature>
<dbReference type="EMBL" id="CDMZ01000079">
    <property type="protein sequence ID" value="CEM06167.1"/>
    <property type="molecule type" value="Genomic_DNA"/>
</dbReference>
<protein>
    <recommendedName>
        <fullName evidence="5">GST C-terminal domain-containing protein</fullName>
    </recommendedName>
</protein>
<dbReference type="Gene3D" id="1.20.1050.10">
    <property type="match status" value="1"/>
</dbReference>
<dbReference type="PROSITE" id="PS50404">
    <property type="entry name" value="GST_NTER"/>
    <property type="match status" value="1"/>
</dbReference>